<evidence type="ECO:0000313" key="14">
    <source>
        <dbReference type="EMBL" id="OGZ02539.1"/>
    </source>
</evidence>
<evidence type="ECO:0000313" key="15">
    <source>
        <dbReference type="Proteomes" id="UP000178348"/>
    </source>
</evidence>
<comment type="similarity">
    <text evidence="1 8 11">Belongs to the DnaA family.</text>
</comment>
<dbReference type="SUPFAM" id="SSF52540">
    <property type="entry name" value="P-loop containing nucleoside triphosphate hydrolases"/>
    <property type="match status" value="1"/>
</dbReference>
<dbReference type="Gene3D" id="3.40.50.300">
    <property type="entry name" value="P-loop containing nucleotide triphosphate hydrolases"/>
    <property type="match status" value="1"/>
</dbReference>
<dbReference type="InterPro" id="IPR013317">
    <property type="entry name" value="DnaA_dom"/>
</dbReference>
<comment type="caution">
    <text evidence="14">The sequence shown here is derived from an EMBL/GenBank/DDBJ whole genome shotgun (WGS) entry which is preliminary data.</text>
</comment>
<feature type="binding site" evidence="8">
    <location>
        <position position="160"/>
    </location>
    <ligand>
        <name>ATP</name>
        <dbReference type="ChEBI" id="CHEBI:30616"/>
    </ligand>
</feature>
<dbReference type="InterPro" id="IPR001957">
    <property type="entry name" value="Chromosome_initiator_DnaA"/>
</dbReference>
<dbReference type="FunFam" id="3.40.50.300:FF:000668">
    <property type="entry name" value="Chromosomal replication initiator protein DnaA"/>
    <property type="match status" value="1"/>
</dbReference>
<evidence type="ECO:0000256" key="3">
    <source>
        <dbReference type="ARBA" id="ARBA00022705"/>
    </source>
</evidence>
<dbReference type="SMART" id="SM00760">
    <property type="entry name" value="Bac_DnaA_C"/>
    <property type="match status" value="1"/>
</dbReference>
<evidence type="ECO:0000256" key="4">
    <source>
        <dbReference type="ARBA" id="ARBA00022741"/>
    </source>
</evidence>
<dbReference type="GO" id="GO:0008289">
    <property type="term" value="F:lipid binding"/>
    <property type="evidence" value="ECO:0007669"/>
    <property type="project" value="UniProtKB-KW"/>
</dbReference>
<keyword evidence="6 8" id="KW-0446">Lipid-binding</keyword>
<dbReference type="Gene3D" id="1.10.8.60">
    <property type="match status" value="1"/>
</dbReference>
<evidence type="ECO:0000256" key="8">
    <source>
        <dbReference type="HAMAP-Rule" id="MF_00377"/>
    </source>
</evidence>
<evidence type="ECO:0000256" key="9">
    <source>
        <dbReference type="NCBIfam" id="TIGR00362"/>
    </source>
</evidence>
<feature type="domain" description="AAA+ ATPase" evidence="12">
    <location>
        <begin position="149"/>
        <end position="278"/>
    </location>
</feature>
<evidence type="ECO:0000259" key="13">
    <source>
        <dbReference type="SMART" id="SM00760"/>
    </source>
</evidence>
<feature type="binding site" evidence="8">
    <location>
        <position position="164"/>
    </location>
    <ligand>
        <name>ATP</name>
        <dbReference type="ChEBI" id="CHEBI:30616"/>
    </ligand>
</feature>
<reference evidence="14 15" key="1">
    <citation type="journal article" date="2016" name="Nat. Commun.">
        <title>Thousands of microbial genomes shed light on interconnected biogeochemical processes in an aquifer system.</title>
        <authorList>
            <person name="Anantharaman K."/>
            <person name="Brown C.T."/>
            <person name="Hug L.A."/>
            <person name="Sharon I."/>
            <person name="Castelle C.J."/>
            <person name="Probst A.J."/>
            <person name="Thomas B.C."/>
            <person name="Singh A."/>
            <person name="Wilkins M.J."/>
            <person name="Karaoz U."/>
            <person name="Brodie E.L."/>
            <person name="Williams K.H."/>
            <person name="Hubbard S.S."/>
            <person name="Banfield J.F."/>
        </authorList>
    </citation>
    <scope>NUCLEOTIDE SEQUENCE [LARGE SCALE GENOMIC DNA]</scope>
</reference>
<evidence type="ECO:0000256" key="1">
    <source>
        <dbReference type="ARBA" id="ARBA00006583"/>
    </source>
</evidence>
<dbReference type="InterPro" id="IPR024633">
    <property type="entry name" value="DnaA_N_dom"/>
</dbReference>
<sequence length="453" mass="52225">MDLEQLWQLTLGEMEVQLSRANFATWLKGSRLVDKKDGVFLVGVSNNFAKEWVENKYQKVLLGIIRGFDDSAKKLEFVVDHRTSVADPTLKKITSADVRTFGNQMDLDFKVDPETNLNPRYSAATFVVGASNELAYTAASAIVQEPGTKYNPFFVYGGVGLGKTHLIQMIGNEIKTFHKGKIRPRYVSSEKFTSDIVWAIRNKRMEDIKKRYRDVDVLIIDDIQFIGGKEKTEEEFFHTFNALYEHSKQIIISSDRPPSSIPTLEERLRSRFEGGLIADIGYPEYEMRVAIIKGKLQEHKRSLKDSVIELIARRVKKNIRELEGVLNKILFYQDAKYIDIDEKTAEEIIEKSVQNFSRRVSDDHILKSVAEFYHLSVDDLLTRGRKKEVVEPRQVAMYFLRDILDMSYPYIGEKLGRDHTTAIHAVEKVNQEINKNSALNQKINIMRELIYKN</sequence>
<dbReference type="NCBIfam" id="TIGR00362">
    <property type="entry name" value="DnaA"/>
    <property type="match status" value="1"/>
</dbReference>
<keyword evidence="2 8" id="KW-0963">Cytoplasm</keyword>
<dbReference type="GO" id="GO:0003688">
    <property type="term" value="F:DNA replication origin binding"/>
    <property type="evidence" value="ECO:0007669"/>
    <property type="project" value="UniProtKB-UniRule"/>
</dbReference>
<dbReference type="SMART" id="SM00382">
    <property type="entry name" value="AAA"/>
    <property type="match status" value="1"/>
</dbReference>
<dbReference type="SUPFAM" id="SSF48295">
    <property type="entry name" value="TrpR-like"/>
    <property type="match status" value="1"/>
</dbReference>
<dbReference type="GO" id="GO:0005524">
    <property type="term" value="F:ATP binding"/>
    <property type="evidence" value="ECO:0007669"/>
    <property type="project" value="UniProtKB-UniRule"/>
</dbReference>
<keyword evidence="7 8" id="KW-0238">DNA-binding</keyword>
<dbReference type="GO" id="GO:0006270">
    <property type="term" value="P:DNA replication initiation"/>
    <property type="evidence" value="ECO:0007669"/>
    <property type="project" value="UniProtKB-UniRule"/>
</dbReference>
<comment type="subcellular location">
    <subcellularLocation>
        <location evidence="8">Cytoplasm</location>
    </subcellularLocation>
</comment>
<dbReference type="InterPro" id="IPR038454">
    <property type="entry name" value="DnaA_N_sf"/>
</dbReference>
<keyword evidence="3 8" id="KW-0235">DNA replication</keyword>
<gene>
    <name evidence="8" type="primary">dnaA</name>
    <name evidence="14" type="ORF">A2946_01110</name>
</gene>
<dbReference type="HAMAP" id="MF_00377">
    <property type="entry name" value="DnaA_bact"/>
    <property type="match status" value="1"/>
</dbReference>
<dbReference type="InterPro" id="IPR013159">
    <property type="entry name" value="DnaA_C"/>
</dbReference>
<dbReference type="Gene3D" id="1.10.1750.10">
    <property type="match status" value="1"/>
</dbReference>
<evidence type="ECO:0000256" key="7">
    <source>
        <dbReference type="ARBA" id="ARBA00023125"/>
    </source>
</evidence>
<evidence type="ECO:0000256" key="11">
    <source>
        <dbReference type="RuleBase" id="RU004227"/>
    </source>
</evidence>
<feature type="region of interest" description="Domain I, interacts with DnaA modulators" evidence="8">
    <location>
        <begin position="1"/>
        <end position="88"/>
    </location>
</feature>
<feature type="region of interest" description="Domain IV, binds dsDNA" evidence="8">
    <location>
        <begin position="334"/>
        <end position="453"/>
    </location>
</feature>
<evidence type="ECO:0000259" key="12">
    <source>
        <dbReference type="SMART" id="SM00382"/>
    </source>
</evidence>
<dbReference type="GO" id="GO:0006275">
    <property type="term" value="P:regulation of DNA replication"/>
    <property type="evidence" value="ECO:0007669"/>
    <property type="project" value="UniProtKB-UniRule"/>
</dbReference>
<dbReference type="GO" id="GO:0005886">
    <property type="term" value="C:plasma membrane"/>
    <property type="evidence" value="ECO:0007669"/>
    <property type="project" value="TreeGrafter"/>
</dbReference>
<dbReference type="PANTHER" id="PTHR30050:SF2">
    <property type="entry name" value="CHROMOSOMAL REPLICATION INITIATOR PROTEIN DNAA"/>
    <property type="match status" value="1"/>
</dbReference>
<dbReference type="InterPro" id="IPR003593">
    <property type="entry name" value="AAA+_ATPase"/>
</dbReference>
<keyword evidence="4 8" id="KW-0547">Nucleotide-binding</keyword>
<dbReference type="Pfam" id="PF11638">
    <property type="entry name" value="DnaA_N"/>
    <property type="match status" value="1"/>
</dbReference>
<dbReference type="CDD" id="cd00009">
    <property type="entry name" value="AAA"/>
    <property type="match status" value="1"/>
</dbReference>
<protein>
    <recommendedName>
        <fullName evidence="8 9">Chromosomal replication initiator protein DnaA</fullName>
    </recommendedName>
</protein>
<organism evidence="14 15">
    <name type="scientific">Candidatus Liptonbacteria bacterium RIFCSPLOWO2_01_FULL_53_13</name>
    <dbReference type="NCBI Taxonomy" id="1798651"/>
    <lineage>
        <taxon>Bacteria</taxon>
        <taxon>Candidatus Liptoniibacteriota</taxon>
    </lineage>
</organism>
<name>A0A1G2CMG7_9BACT</name>
<evidence type="ECO:0000256" key="10">
    <source>
        <dbReference type="RuleBase" id="RU000577"/>
    </source>
</evidence>
<dbReference type="Pfam" id="PF00308">
    <property type="entry name" value="Bac_DnaA"/>
    <property type="match status" value="1"/>
</dbReference>
<feature type="binding site" evidence="8">
    <location>
        <position position="162"/>
    </location>
    <ligand>
        <name>ATP</name>
        <dbReference type="ChEBI" id="CHEBI:30616"/>
    </ligand>
</feature>
<feature type="binding site" evidence="8">
    <location>
        <position position="163"/>
    </location>
    <ligand>
        <name>ATP</name>
        <dbReference type="ChEBI" id="CHEBI:30616"/>
    </ligand>
</feature>
<dbReference type="CDD" id="cd06571">
    <property type="entry name" value="Bac_DnaA_C"/>
    <property type="match status" value="1"/>
</dbReference>
<dbReference type="Gene3D" id="3.30.300.180">
    <property type="match status" value="1"/>
</dbReference>
<evidence type="ECO:0000256" key="6">
    <source>
        <dbReference type="ARBA" id="ARBA00023121"/>
    </source>
</evidence>
<dbReference type="PANTHER" id="PTHR30050">
    <property type="entry name" value="CHROMOSOMAL REPLICATION INITIATOR PROTEIN DNAA"/>
    <property type="match status" value="1"/>
</dbReference>
<proteinExistence type="inferred from homology"/>
<dbReference type="Pfam" id="PF08299">
    <property type="entry name" value="Bac_DnaA_C"/>
    <property type="match status" value="1"/>
</dbReference>
<comment type="domain">
    <text evidence="8">Domain I is involved in oligomerization and binding regulators, domain II is flexibile and of varying length in different bacteria, domain III forms the AAA+ region, while domain IV binds dsDNA.</text>
</comment>
<keyword evidence="5 8" id="KW-0067">ATP-binding</keyword>
<feature type="domain" description="Chromosomal replication initiator DnaA C-terminal" evidence="13">
    <location>
        <begin position="361"/>
        <end position="429"/>
    </location>
</feature>
<evidence type="ECO:0000256" key="2">
    <source>
        <dbReference type="ARBA" id="ARBA00022490"/>
    </source>
</evidence>
<dbReference type="InterPro" id="IPR027417">
    <property type="entry name" value="P-loop_NTPase"/>
</dbReference>
<dbReference type="GO" id="GO:0005737">
    <property type="term" value="C:cytoplasm"/>
    <property type="evidence" value="ECO:0007669"/>
    <property type="project" value="UniProtKB-SubCell"/>
</dbReference>
<comment type="function">
    <text evidence="8 10">Plays an essential role in the initiation and regulation of chromosomal replication. ATP-DnaA binds to the origin of replication (oriC) to initiate formation of the DNA replication initiation complex once per cell cycle. Binds the DnaA box (a 9 base pair repeat at the origin) and separates the double-stranded (ds)DNA. Forms a right-handed helical filament on oriC DNA; dsDNA binds to the exterior of the filament while single-stranded (ss)DNA is stabiized in the filament's interior. The ATP-DnaA-oriC complex binds and stabilizes one strand of the AT-rich DNA unwinding element (DUE), permitting loading of DNA polymerase. After initiation quickly degrades to an ADP-DnaA complex that is not apt for DNA replication. Binds acidic phospholipids.</text>
</comment>
<accession>A0A1G2CMG7</accession>
<dbReference type="InterPro" id="IPR020591">
    <property type="entry name" value="Chromosome_initiator_DnaA-like"/>
</dbReference>
<dbReference type="Proteomes" id="UP000178348">
    <property type="component" value="Unassembled WGS sequence"/>
</dbReference>
<dbReference type="PRINTS" id="PR00051">
    <property type="entry name" value="DNAA"/>
</dbReference>
<dbReference type="InterPro" id="IPR010921">
    <property type="entry name" value="Trp_repressor/repl_initiator"/>
</dbReference>
<comment type="subunit">
    <text evidence="8">Oligomerizes as a right-handed, spiral filament on DNA at oriC.</text>
</comment>
<evidence type="ECO:0000256" key="5">
    <source>
        <dbReference type="ARBA" id="ARBA00022840"/>
    </source>
</evidence>
<dbReference type="EMBL" id="MHLB01000009">
    <property type="protein sequence ID" value="OGZ02539.1"/>
    <property type="molecule type" value="Genomic_DNA"/>
</dbReference>
<dbReference type="AlphaFoldDB" id="A0A1G2CMG7"/>
<comment type="caution">
    <text evidence="8">Lacks conserved residue(s) required for the propagation of feature annotation.</text>
</comment>